<evidence type="ECO:0000256" key="1">
    <source>
        <dbReference type="SAM" id="MobiDB-lite"/>
    </source>
</evidence>
<feature type="compositionally biased region" description="Polar residues" evidence="1">
    <location>
        <begin position="106"/>
        <end position="118"/>
    </location>
</feature>
<keyword evidence="3" id="KW-1185">Reference proteome</keyword>
<dbReference type="Pfam" id="PF11267">
    <property type="entry name" value="DUF3067"/>
    <property type="match status" value="1"/>
</dbReference>
<sequence>MANSAPFFPQCVFVALDCCRLDHAPCCTRSSFWFAGKSLSLCRFSNPRVSKRITTGQCQLRHMHKLVDFPSGRWDVVGARAPGGDSPDDGDGGSEEEEDGSRTDENFTSFSSSNDDVNSQQFREQMERMLDNEDATFAGKDLAVLIRKKYGRSYDVQLIKKDFMGRQLLAMNVMWKYREQRSFPLTEEEYLLRLDSVASTLKGWGAVSYVRSTLAKTKERPRIGKAVSIFIDINESGGRAKEWINR</sequence>
<feature type="compositionally biased region" description="Acidic residues" evidence="1">
    <location>
        <begin position="86"/>
        <end position="99"/>
    </location>
</feature>
<dbReference type="EMBL" id="OZ019911">
    <property type="protein sequence ID" value="CAK9213746.1"/>
    <property type="molecule type" value="Genomic_DNA"/>
</dbReference>
<reference evidence="2" key="1">
    <citation type="submission" date="2024-02" db="EMBL/GenBank/DDBJ databases">
        <authorList>
            <consortium name="ELIXIR-Norway"/>
            <consortium name="Elixir Norway"/>
        </authorList>
    </citation>
    <scope>NUCLEOTIDE SEQUENCE</scope>
</reference>
<organism evidence="2 3">
    <name type="scientific">Sphagnum troendelagicum</name>
    <dbReference type="NCBI Taxonomy" id="128251"/>
    <lineage>
        <taxon>Eukaryota</taxon>
        <taxon>Viridiplantae</taxon>
        <taxon>Streptophyta</taxon>
        <taxon>Embryophyta</taxon>
        <taxon>Bryophyta</taxon>
        <taxon>Sphagnophytina</taxon>
        <taxon>Sphagnopsida</taxon>
        <taxon>Sphagnales</taxon>
        <taxon>Sphagnaceae</taxon>
        <taxon>Sphagnum</taxon>
    </lineage>
</organism>
<proteinExistence type="predicted"/>
<feature type="region of interest" description="Disordered" evidence="1">
    <location>
        <begin position="78"/>
        <end position="118"/>
    </location>
</feature>
<dbReference type="Gene3D" id="3.30.428.40">
    <property type="entry name" value="Protein of unknown function DUF3067"/>
    <property type="match status" value="1"/>
</dbReference>
<dbReference type="PANTHER" id="PTHR35126:SF1">
    <property type="entry name" value="DUF3067 DOMAIN-CONTAINING PROTEIN"/>
    <property type="match status" value="1"/>
</dbReference>
<dbReference type="PANTHER" id="PTHR35126">
    <property type="entry name" value="SLR0598 PROTEIN"/>
    <property type="match status" value="1"/>
</dbReference>
<accession>A0ABP0U630</accession>
<evidence type="ECO:0000313" key="2">
    <source>
        <dbReference type="EMBL" id="CAK9213746.1"/>
    </source>
</evidence>
<evidence type="ECO:0000313" key="3">
    <source>
        <dbReference type="Proteomes" id="UP001497512"/>
    </source>
</evidence>
<gene>
    <name evidence="2" type="ORF">CSSPTR1EN2_LOCUS11936</name>
</gene>
<name>A0ABP0U630_9BRYO</name>
<dbReference type="InterPro" id="IPR021420">
    <property type="entry name" value="DUF3067"/>
</dbReference>
<dbReference type="Proteomes" id="UP001497512">
    <property type="component" value="Chromosome 19"/>
</dbReference>
<protein>
    <submittedName>
        <fullName evidence="2">Uncharacterized protein</fullName>
    </submittedName>
</protein>